<evidence type="ECO:0000313" key="2">
    <source>
        <dbReference type="Proteomes" id="UP000219452"/>
    </source>
</evidence>
<name>A0A286G162_9BACT</name>
<dbReference type="NCBIfam" id="TIGR02646">
    <property type="entry name" value="retron system putative HNH endonuclease"/>
    <property type="match status" value="1"/>
</dbReference>
<proteinExistence type="predicted"/>
<gene>
    <name evidence="1" type="ORF">SAMN06269250_3010</name>
</gene>
<organism evidence="1 2">
    <name type="scientific">Spirosoma fluviale</name>
    <dbReference type="NCBI Taxonomy" id="1597977"/>
    <lineage>
        <taxon>Bacteria</taxon>
        <taxon>Pseudomonadati</taxon>
        <taxon>Bacteroidota</taxon>
        <taxon>Cytophagia</taxon>
        <taxon>Cytophagales</taxon>
        <taxon>Cytophagaceae</taxon>
        <taxon>Spirosoma</taxon>
    </lineage>
</organism>
<dbReference type="OrthoDB" id="5918473at2"/>
<accession>A0A286G162</accession>
<protein>
    <submittedName>
        <fullName evidence="1">TIGR02646 family protein</fullName>
    </submittedName>
</protein>
<sequence length="209" mass="24496">MRKLNKGEPLAEFDRYIKHHDPQTWKEFSEGCGELKQEMRLQMLDEEQDYLCGYTEILIDDLKECHIDHFRKRDHFPTPKQLFNWDNFVVAVENEDFGAKHKDGQNGIKDYEYALILNPVSDYAETYFEYSLLGDILPAHNLSVDKKAIAEKTIEIFNLKHPSLVRRRLDRIITIEALKNDPSNTVGEIRAQLEGCGFKSLIEQYTQQE</sequence>
<dbReference type="AlphaFoldDB" id="A0A286G162"/>
<dbReference type="EMBL" id="OCNH01000002">
    <property type="protein sequence ID" value="SOD89280.1"/>
    <property type="molecule type" value="Genomic_DNA"/>
</dbReference>
<evidence type="ECO:0000313" key="1">
    <source>
        <dbReference type="EMBL" id="SOD89280.1"/>
    </source>
</evidence>
<dbReference type="Proteomes" id="UP000219452">
    <property type="component" value="Unassembled WGS sequence"/>
</dbReference>
<dbReference type="InterPro" id="IPR013467">
    <property type="entry name" value="HNH78-like"/>
</dbReference>
<keyword evidence="2" id="KW-1185">Reference proteome</keyword>
<dbReference type="RefSeq" id="WP_097126609.1">
    <property type="nucleotide sequence ID" value="NZ_OCNH01000002.1"/>
</dbReference>
<reference evidence="2" key="1">
    <citation type="submission" date="2017-09" db="EMBL/GenBank/DDBJ databases">
        <authorList>
            <person name="Varghese N."/>
            <person name="Submissions S."/>
        </authorList>
    </citation>
    <scope>NUCLEOTIDE SEQUENCE [LARGE SCALE GENOMIC DNA]</scope>
    <source>
        <strain evidence="2">DSM 29961</strain>
    </source>
</reference>